<evidence type="ECO:0000313" key="3">
    <source>
        <dbReference type="Proteomes" id="UP000001245"/>
    </source>
</evidence>
<dbReference type="EMBL" id="AY576796">
    <property type="protein sequence ID" value="AAT36810.1"/>
    <property type="molecule type" value="Genomic_DNA"/>
</dbReference>
<gene>
    <name evidence="2" type="primary">pas62</name>
</gene>
<name>Q6J7W9_9CAUD</name>
<keyword evidence="3" id="KW-1185">Reference proteome</keyword>
<accession>Q6J7W9</accession>
<dbReference type="RefSeq" id="YP_024848.1">
    <property type="nucleotide sequence ID" value="NC_005885.1"/>
</dbReference>
<proteinExistence type="predicted"/>
<feature type="region of interest" description="Disordered" evidence="1">
    <location>
        <begin position="115"/>
        <end position="135"/>
    </location>
</feature>
<reference evidence="2 3" key="1">
    <citation type="journal article" date="2004" name="Virus Genes">
        <title>The genome of phiAsp2, an actinoplanes infecting phage.</title>
        <authorList>
            <person name="Jarling M."/>
            <person name="Bartkowiak K."/>
            <person name="Pape H."/>
            <person name="Meinhardt F."/>
        </authorList>
    </citation>
    <scope>NUCLEOTIDE SEQUENCE</scope>
</reference>
<sequence>MTDLPYPRFLGVDDSGDFVWLLADGRWTWGSDPYDAACRRRTFEPERFTEKYGAPVALQNLPTRLRDLRPESVTPTQEETAQPVPVDRGGALGAPGRRGAHRALAAMERAVKGWADGAAENEEAMGRRDRKPSDEQPFVLADILNMIDDAAREVGLTPVYSERSKRP</sequence>
<dbReference type="Proteomes" id="UP000001245">
    <property type="component" value="Segment"/>
</dbReference>
<feature type="region of interest" description="Disordered" evidence="1">
    <location>
        <begin position="63"/>
        <end position="102"/>
    </location>
</feature>
<organism evidence="2 3">
    <name type="scientific">Actinoplanes phage phiAsp2</name>
    <dbReference type="NCBI Taxonomy" id="279303"/>
    <lineage>
        <taxon>Viruses</taxon>
        <taxon>Duplodnaviria</taxon>
        <taxon>Heunggongvirae</taxon>
        <taxon>Uroviricota</taxon>
        <taxon>Caudoviricetes</taxon>
        <taxon>Aspduovirus</taxon>
        <taxon>Aspduovirus Asp2</taxon>
    </lineage>
</organism>
<feature type="compositionally biased region" description="Basic and acidic residues" evidence="1">
    <location>
        <begin position="124"/>
        <end position="134"/>
    </location>
</feature>
<dbReference type="KEGG" id="vg:2846202"/>
<evidence type="ECO:0000256" key="1">
    <source>
        <dbReference type="SAM" id="MobiDB-lite"/>
    </source>
</evidence>
<evidence type="ECO:0000313" key="2">
    <source>
        <dbReference type="EMBL" id="AAT36810.1"/>
    </source>
</evidence>
<protein>
    <submittedName>
        <fullName evidence="2">Pas62</fullName>
    </submittedName>
</protein>
<dbReference type="GeneID" id="2846202"/>